<feature type="transmembrane region" description="Helical" evidence="1">
    <location>
        <begin position="181"/>
        <end position="204"/>
    </location>
</feature>
<evidence type="ECO:0000313" key="3">
    <source>
        <dbReference type="Proteomes" id="UP001595783"/>
    </source>
</evidence>
<feature type="transmembrane region" description="Helical" evidence="1">
    <location>
        <begin position="42"/>
        <end position="67"/>
    </location>
</feature>
<organism evidence="2 3">
    <name type="scientific">Helicobacter baculiformis</name>
    <dbReference type="NCBI Taxonomy" id="427351"/>
    <lineage>
        <taxon>Bacteria</taxon>
        <taxon>Pseudomonadati</taxon>
        <taxon>Campylobacterota</taxon>
        <taxon>Epsilonproteobacteria</taxon>
        <taxon>Campylobacterales</taxon>
        <taxon>Helicobacteraceae</taxon>
        <taxon>Helicobacter</taxon>
    </lineage>
</organism>
<feature type="transmembrane region" description="Helical" evidence="1">
    <location>
        <begin position="224"/>
        <end position="245"/>
    </location>
</feature>
<evidence type="ECO:0008006" key="4">
    <source>
        <dbReference type="Google" id="ProtNLM"/>
    </source>
</evidence>
<evidence type="ECO:0000313" key="2">
    <source>
        <dbReference type="EMBL" id="MFC3847788.1"/>
    </source>
</evidence>
<gene>
    <name evidence="2" type="ORF">ACFOPX_04470</name>
</gene>
<keyword evidence="1" id="KW-0812">Transmembrane</keyword>
<feature type="transmembrane region" description="Helical" evidence="1">
    <location>
        <begin position="147"/>
        <end position="169"/>
    </location>
</feature>
<name>A0ABV7ZGW9_9HELI</name>
<proteinExistence type="predicted"/>
<dbReference type="EMBL" id="JBHRZO010000020">
    <property type="protein sequence ID" value="MFC3847788.1"/>
    <property type="molecule type" value="Genomic_DNA"/>
</dbReference>
<keyword evidence="1" id="KW-1133">Transmembrane helix</keyword>
<evidence type="ECO:0000256" key="1">
    <source>
        <dbReference type="SAM" id="Phobius"/>
    </source>
</evidence>
<feature type="transmembrane region" description="Helical" evidence="1">
    <location>
        <begin position="97"/>
        <end position="121"/>
    </location>
</feature>
<comment type="caution">
    <text evidence="2">The sequence shown here is derived from an EMBL/GenBank/DDBJ whole genome shotgun (WGS) entry which is preliminary data.</text>
</comment>
<reference evidence="3" key="1">
    <citation type="journal article" date="2019" name="Int. J. Syst. Evol. Microbiol.">
        <title>The Global Catalogue of Microorganisms (GCM) 10K type strain sequencing project: providing services to taxonomists for standard genome sequencing and annotation.</title>
        <authorList>
            <consortium name="The Broad Institute Genomics Platform"/>
            <consortium name="The Broad Institute Genome Sequencing Center for Infectious Disease"/>
            <person name="Wu L."/>
            <person name="Ma J."/>
        </authorList>
    </citation>
    <scope>NUCLEOTIDE SEQUENCE [LARGE SCALE GENOMIC DNA]</scope>
    <source>
        <strain evidence="3">CCUG 53816</strain>
    </source>
</reference>
<feature type="transmembrane region" description="Helical" evidence="1">
    <location>
        <begin position="12"/>
        <end position="30"/>
    </location>
</feature>
<protein>
    <recommendedName>
        <fullName evidence="4">ABC transporter permease</fullName>
    </recommendedName>
</protein>
<accession>A0ABV7ZGW9</accession>
<dbReference type="Proteomes" id="UP001595783">
    <property type="component" value="Unassembled WGS sequence"/>
</dbReference>
<sequence>MIKLFKHDFLENYAPIVGANVFLVLCWIITTHNPTTDDQFFWLFLFSNAFLFSGSLALVVLIALAILRSTQQKLFGKQAYLTWSLPLSIDTILLAKIAINVFWVAFSMFCLGLALILPYALSCDNFRDFLDALTSYLGQHGARLSKYALTTLLVFTLLYLEFLLVLSLLHALKPKYAASLLGLVFFILIDLCLLIPSRVFLPWATYGHFDYYVSFFSADMQESLHFLGVECLKIVCLYALVRTLLLKRLELE</sequence>
<dbReference type="RefSeq" id="WP_104752839.1">
    <property type="nucleotide sequence ID" value="NZ_FZMF01000052.1"/>
</dbReference>
<keyword evidence="1" id="KW-0472">Membrane</keyword>
<keyword evidence="3" id="KW-1185">Reference proteome</keyword>